<protein>
    <submittedName>
        <fullName evidence="2">Uncharacterized protein</fullName>
    </submittedName>
</protein>
<dbReference type="KEGG" id="ami:Amir_4226"/>
<dbReference type="AlphaFoldDB" id="C6WHG2"/>
<dbReference type="Proteomes" id="UP000002213">
    <property type="component" value="Chromosome"/>
</dbReference>
<sequence>MGAFPVQAAANASAPRAPARQLRAEGPADPVQHLGARRVVLRGLSDHVHRSRGQVHPQTPVALVDPFDQPWMAERPTPQRLKGPGAEERAADDQPRAEPGREVGGQQHPGAPARAVHVLAVGGEPVRVAAHDRHVGKALRQRLLPRAPPERVGRLLDAQPDRAHVARGHPHLAEPAVDDLDPGLAPVAHPGAADAVEHVLLVVPPDRDDHRARPDLDPHRRAPHVPPVHRAPPPAPVRPCARAPDRPAPGRARGGHFRVNTP</sequence>
<organism evidence="2 3">
    <name type="scientific">Actinosynnema mirum (strain ATCC 29888 / DSM 43827 / JCM 3225 / NBRC 14064 / NCIMB 13271 / NRRL B-12336 / IMRU 3971 / 101)</name>
    <dbReference type="NCBI Taxonomy" id="446462"/>
    <lineage>
        <taxon>Bacteria</taxon>
        <taxon>Bacillati</taxon>
        <taxon>Actinomycetota</taxon>
        <taxon>Actinomycetes</taxon>
        <taxon>Pseudonocardiales</taxon>
        <taxon>Pseudonocardiaceae</taxon>
        <taxon>Actinosynnema</taxon>
    </lineage>
</organism>
<keyword evidence="3" id="KW-1185">Reference proteome</keyword>
<evidence type="ECO:0000256" key="1">
    <source>
        <dbReference type="SAM" id="MobiDB-lite"/>
    </source>
</evidence>
<feature type="compositionally biased region" description="Low complexity" evidence="1">
    <location>
        <begin position="1"/>
        <end position="19"/>
    </location>
</feature>
<feature type="region of interest" description="Disordered" evidence="1">
    <location>
        <begin position="206"/>
        <end position="262"/>
    </location>
</feature>
<accession>C6WHG2</accession>
<gene>
    <name evidence="2" type="ordered locus">Amir_4226</name>
</gene>
<dbReference type="STRING" id="446462.Amir_4226"/>
<evidence type="ECO:0000313" key="3">
    <source>
        <dbReference type="Proteomes" id="UP000002213"/>
    </source>
</evidence>
<feature type="region of interest" description="Disordered" evidence="1">
    <location>
        <begin position="1"/>
        <end position="33"/>
    </location>
</feature>
<feature type="region of interest" description="Disordered" evidence="1">
    <location>
        <begin position="66"/>
        <end position="111"/>
    </location>
</feature>
<feature type="compositionally biased region" description="Pro residues" evidence="1">
    <location>
        <begin position="224"/>
        <end position="237"/>
    </location>
</feature>
<feature type="compositionally biased region" description="Basic and acidic residues" evidence="1">
    <location>
        <begin position="206"/>
        <end position="220"/>
    </location>
</feature>
<dbReference type="EMBL" id="CP001630">
    <property type="protein sequence ID" value="ACU38081.1"/>
    <property type="molecule type" value="Genomic_DNA"/>
</dbReference>
<evidence type="ECO:0000313" key="2">
    <source>
        <dbReference type="EMBL" id="ACU38081.1"/>
    </source>
</evidence>
<reference evidence="2 3" key="1">
    <citation type="journal article" date="2009" name="Stand. Genomic Sci.">
        <title>Complete genome sequence of Actinosynnema mirum type strain (101).</title>
        <authorList>
            <person name="Land M."/>
            <person name="Lapidus A."/>
            <person name="Mayilraj S."/>
            <person name="Chen F."/>
            <person name="Copeland A."/>
            <person name="Del Rio T.G."/>
            <person name="Nolan M."/>
            <person name="Lucas S."/>
            <person name="Tice H."/>
            <person name="Cheng J.F."/>
            <person name="Chertkov O."/>
            <person name="Bruce D."/>
            <person name="Goodwin L."/>
            <person name="Pitluck S."/>
            <person name="Rohde M."/>
            <person name="Goker M."/>
            <person name="Pati A."/>
            <person name="Ivanova N."/>
            <person name="Mavromatis K."/>
            <person name="Chen A."/>
            <person name="Palaniappan K."/>
            <person name="Hauser L."/>
            <person name="Chang Y.J."/>
            <person name="Jeffries C.C."/>
            <person name="Brettin T."/>
            <person name="Detter J.C."/>
            <person name="Han C."/>
            <person name="Chain P."/>
            <person name="Tindall B.J."/>
            <person name="Bristow J."/>
            <person name="Eisen J.A."/>
            <person name="Markowitz V."/>
            <person name="Hugenholtz P."/>
            <person name="Kyrpides N.C."/>
            <person name="Klenk H.P."/>
        </authorList>
    </citation>
    <scope>NUCLEOTIDE SEQUENCE [LARGE SCALE GENOMIC DNA]</scope>
    <source>
        <strain evidence="3">ATCC 29888 / DSM 43827 / JCM 3225 / NBRC 14064 / NCIMB 13271 / NRRL B-12336 / IMRU 3971 / 101</strain>
    </source>
</reference>
<proteinExistence type="predicted"/>
<feature type="compositionally biased region" description="Basic and acidic residues" evidence="1">
    <location>
        <begin position="85"/>
        <end position="101"/>
    </location>
</feature>
<dbReference type="HOGENOM" id="CLU_1060201_0_0_11"/>
<name>C6WHG2_ACTMD</name>